<dbReference type="AlphaFoldDB" id="A0AAD9MZF3"/>
<dbReference type="SUPFAM" id="SSF50891">
    <property type="entry name" value="Cyclophilin-like"/>
    <property type="match status" value="1"/>
</dbReference>
<dbReference type="InterPro" id="IPR002130">
    <property type="entry name" value="Cyclophilin-type_PPIase_dom"/>
</dbReference>
<sequence length="217" mass="24485">MVVYVGLLFLVTMVTNIYCDNTTVTDEAWFEVEIKDLDGPGLDYRGRFTIALFGETAPVTVLNFKSITKGYKKGREKLHYKNTPVHRIVPDFVIQMGDVTTRDGTGGTSIYGGNFADEDFVLSHRSPGWVAMANHGQDTNGSQFYIILNKARWLDGNHVVFGKVIRGYDVIKTIGEVESDRHTAKPKKRIRIVDCGLEDLEKKYDLEEDQLDSVEDL</sequence>
<dbReference type="EMBL" id="JAODUP010000375">
    <property type="protein sequence ID" value="KAK2151120.1"/>
    <property type="molecule type" value="Genomic_DNA"/>
</dbReference>
<dbReference type="GO" id="GO:0003755">
    <property type="term" value="F:peptidyl-prolyl cis-trans isomerase activity"/>
    <property type="evidence" value="ECO:0007669"/>
    <property type="project" value="UniProtKB-UniRule"/>
</dbReference>
<dbReference type="EC" id="5.2.1.8" evidence="4"/>
<dbReference type="Pfam" id="PF00160">
    <property type="entry name" value="Pro_isomerase"/>
    <property type="match status" value="1"/>
</dbReference>
<evidence type="ECO:0000256" key="1">
    <source>
        <dbReference type="ARBA" id="ARBA00000971"/>
    </source>
</evidence>
<organism evidence="6 7">
    <name type="scientific">Paralvinella palmiformis</name>
    <dbReference type="NCBI Taxonomy" id="53620"/>
    <lineage>
        <taxon>Eukaryota</taxon>
        <taxon>Metazoa</taxon>
        <taxon>Spiralia</taxon>
        <taxon>Lophotrochozoa</taxon>
        <taxon>Annelida</taxon>
        <taxon>Polychaeta</taxon>
        <taxon>Sedentaria</taxon>
        <taxon>Canalipalpata</taxon>
        <taxon>Terebellida</taxon>
        <taxon>Terebelliformia</taxon>
        <taxon>Alvinellidae</taxon>
        <taxon>Paralvinella</taxon>
    </lineage>
</organism>
<feature type="chain" id="PRO_5041773645" description="Peptidyl-prolyl cis-trans isomerase" evidence="4">
    <location>
        <begin position="20"/>
        <end position="217"/>
    </location>
</feature>
<evidence type="ECO:0000256" key="2">
    <source>
        <dbReference type="ARBA" id="ARBA00023110"/>
    </source>
</evidence>
<accession>A0AAD9MZF3</accession>
<evidence type="ECO:0000313" key="6">
    <source>
        <dbReference type="EMBL" id="KAK2151120.1"/>
    </source>
</evidence>
<feature type="domain" description="PPIase cyclophilin-type" evidence="5">
    <location>
        <begin position="46"/>
        <end position="197"/>
    </location>
</feature>
<dbReference type="PANTHER" id="PTHR11071:SF547">
    <property type="entry name" value="PEPTIDYL-PROLYL CIS-TRANS ISOMERASE"/>
    <property type="match status" value="1"/>
</dbReference>
<dbReference type="PROSITE" id="PS50072">
    <property type="entry name" value="CSA_PPIASE_2"/>
    <property type="match status" value="1"/>
</dbReference>
<keyword evidence="2 4" id="KW-0697">Rotamase</keyword>
<proteinExistence type="inferred from homology"/>
<dbReference type="Gene3D" id="2.40.100.10">
    <property type="entry name" value="Cyclophilin-like"/>
    <property type="match status" value="1"/>
</dbReference>
<keyword evidence="3 4" id="KW-0413">Isomerase</keyword>
<dbReference type="GO" id="GO:0006457">
    <property type="term" value="P:protein folding"/>
    <property type="evidence" value="ECO:0007669"/>
    <property type="project" value="TreeGrafter"/>
</dbReference>
<dbReference type="InterPro" id="IPR029000">
    <property type="entry name" value="Cyclophilin-like_dom_sf"/>
</dbReference>
<evidence type="ECO:0000259" key="5">
    <source>
        <dbReference type="PROSITE" id="PS50072"/>
    </source>
</evidence>
<keyword evidence="7" id="KW-1185">Reference proteome</keyword>
<gene>
    <name evidence="6" type="ORF">LSH36_375g06003</name>
</gene>
<evidence type="ECO:0000313" key="7">
    <source>
        <dbReference type="Proteomes" id="UP001208570"/>
    </source>
</evidence>
<dbReference type="GO" id="GO:0005737">
    <property type="term" value="C:cytoplasm"/>
    <property type="evidence" value="ECO:0007669"/>
    <property type="project" value="TreeGrafter"/>
</dbReference>
<comment type="catalytic activity">
    <reaction evidence="1 4">
        <text>[protein]-peptidylproline (omega=180) = [protein]-peptidylproline (omega=0)</text>
        <dbReference type="Rhea" id="RHEA:16237"/>
        <dbReference type="Rhea" id="RHEA-COMP:10747"/>
        <dbReference type="Rhea" id="RHEA-COMP:10748"/>
        <dbReference type="ChEBI" id="CHEBI:83833"/>
        <dbReference type="ChEBI" id="CHEBI:83834"/>
        <dbReference type="EC" id="5.2.1.8"/>
    </reaction>
</comment>
<comment type="caution">
    <text evidence="6">The sequence shown here is derived from an EMBL/GenBank/DDBJ whole genome shotgun (WGS) entry which is preliminary data.</text>
</comment>
<dbReference type="PANTHER" id="PTHR11071">
    <property type="entry name" value="PEPTIDYL-PROLYL CIS-TRANS ISOMERASE"/>
    <property type="match status" value="1"/>
</dbReference>
<reference evidence="6" key="1">
    <citation type="journal article" date="2023" name="Mol. Biol. Evol.">
        <title>Third-Generation Sequencing Reveals the Adaptive Role of the Epigenome in Three Deep-Sea Polychaetes.</title>
        <authorList>
            <person name="Perez M."/>
            <person name="Aroh O."/>
            <person name="Sun Y."/>
            <person name="Lan Y."/>
            <person name="Juniper S.K."/>
            <person name="Young C.R."/>
            <person name="Angers B."/>
            <person name="Qian P.Y."/>
        </authorList>
    </citation>
    <scope>NUCLEOTIDE SEQUENCE</scope>
    <source>
        <strain evidence="6">P08H-3</strain>
    </source>
</reference>
<feature type="signal peptide" evidence="4">
    <location>
        <begin position="1"/>
        <end position="19"/>
    </location>
</feature>
<dbReference type="PRINTS" id="PR00153">
    <property type="entry name" value="CSAPPISMRASE"/>
</dbReference>
<evidence type="ECO:0000256" key="4">
    <source>
        <dbReference type="RuleBase" id="RU363019"/>
    </source>
</evidence>
<name>A0AAD9MZF3_9ANNE</name>
<dbReference type="FunFam" id="2.40.100.10:FF:000025">
    <property type="entry name" value="Peptidyl-prolyl cis-trans isomerase CYP19-2"/>
    <property type="match status" value="1"/>
</dbReference>
<comment type="similarity">
    <text evidence="4">Belongs to the cyclophilin-type PPIase family.</text>
</comment>
<keyword evidence="4" id="KW-0732">Signal</keyword>
<comment type="function">
    <text evidence="4">PPIases accelerate the folding of proteins. It catalyzes the cis-trans isomerization of proline imidic peptide bonds in oligopeptides.</text>
</comment>
<dbReference type="Proteomes" id="UP001208570">
    <property type="component" value="Unassembled WGS sequence"/>
</dbReference>
<evidence type="ECO:0000256" key="3">
    <source>
        <dbReference type="ARBA" id="ARBA00023235"/>
    </source>
</evidence>
<dbReference type="GO" id="GO:0016018">
    <property type="term" value="F:cyclosporin A binding"/>
    <property type="evidence" value="ECO:0007669"/>
    <property type="project" value="TreeGrafter"/>
</dbReference>
<protein>
    <recommendedName>
        <fullName evidence="4">Peptidyl-prolyl cis-trans isomerase</fullName>
        <shortName evidence="4">PPIase</shortName>
        <ecNumber evidence="4">5.2.1.8</ecNumber>
    </recommendedName>
</protein>